<dbReference type="GO" id="GO:0070192">
    <property type="term" value="P:chromosome organization involved in meiotic cell cycle"/>
    <property type="evidence" value="ECO:0007669"/>
    <property type="project" value="TreeGrafter"/>
</dbReference>
<name>A4S4R7_OSTLU</name>
<gene>
    <name evidence="7" type="ORF">OSTLU_17346</name>
</gene>
<dbReference type="OMA" id="ANPMKPV"/>
<dbReference type="eggNOG" id="KOG1434">
    <property type="taxonomic scope" value="Eukaryota"/>
</dbReference>
<dbReference type="GO" id="GO:0003697">
    <property type="term" value="F:single-stranded DNA binding"/>
    <property type="evidence" value="ECO:0007669"/>
    <property type="project" value="TreeGrafter"/>
</dbReference>
<dbReference type="PIRSF" id="PIRSF005856">
    <property type="entry name" value="Rad51"/>
    <property type="match status" value="1"/>
</dbReference>
<dbReference type="InterPro" id="IPR020588">
    <property type="entry name" value="RecA_ATP-bd"/>
</dbReference>
<evidence type="ECO:0000259" key="6">
    <source>
        <dbReference type="PROSITE" id="PS50163"/>
    </source>
</evidence>
<feature type="domain" description="RecA family profile 2" evidence="6">
    <location>
        <begin position="295"/>
        <end position="358"/>
    </location>
</feature>
<dbReference type="GO" id="GO:0140664">
    <property type="term" value="F:ATP-dependent DNA damage sensor activity"/>
    <property type="evidence" value="ECO:0007669"/>
    <property type="project" value="InterPro"/>
</dbReference>
<organism evidence="7 8">
    <name type="scientific">Ostreococcus lucimarinus (strain CCE9901)</name>
    <dbReference type="NCBI Taxonomy" id="436017"/>
    <lineage>
        <taxon>Eukaryota</taxon>
        <taxon>Viridiplantae</taxon>
        <taxon>Chlorophyta</taxon>
        <taxon>Mamiellophyceae</taxon>
        <taxon>Mamiellales</taxon>
        <taxon>Bathycoccaceae</taxon>
        <taxon>Ostreococcus</taxon>
    </lineage>
</organism>
<dbReference type="HOGENOM" id="CLU_041732_0_0_1"/>
<dbReference type="SUPFAM" id="SSF52540">
    <property type="entry name" value="P-loop containing nucleoside triphosphate hydrolases"/>
    <property type="match status" value="1"/>
</dbReference>
<dbReference type="AlphaFoldDB" id="A4S4R7"/>
<dbReference type="RefSeq" id="XP_001420481.1">
    <property type="nucleotide sequence ID" value="XM_001420444.1"/>
</dbReference>
<dbReference type="GO" id="GO:0042148">
    <property type="term" value="P:DNA strand invasion"/>
    <property type="evidence" value="ECO:0007669"/>
    <property type="project" value="TreeGrafter"/>
</dbReference>
<dbReference type="GeneID" id="5004560"/>
<evidence type="ECO:0000256" key="2">
    <source>
        <dbReference type="ARBA" id="ARBA00022840"/>
    </source>
</evidence>
<evidence type="ECO:0000313" key="8">
    <source>
        <dbReference type="Proteomes" id="UP000001568"/>
    </source>
</evidence>
<keyword evidence="2 4" id="KW-0067">ATP-binding</keyword>
<dbReference type="InterPro" id="IPR027417">
    <property type="entry name" value="P-loop_NTPase"/>
</dbReference>
<dbReference type="FunFam" id="3.40.50.300:FF:002052">
    <property type="entry name" value="DNA repair protein RAD51 homolog"/>
    <property type="match status" value="1"/>
</dbReference>
<evidence type="ECO:0000256" key="1">
    <source>
        <dbReference type="ARBA" id="ARBA00022741"/>
    </source>
</evidence>
<accession>A4S4R7</accession>
<dbReference type="SMART" id="SM00382">
    <property type="entry name" value="AAA"/>
    <property type="match status" value="1"/>
</dbReference>
<feature type="domain" description="RecA family profile 1" evidence="5">
    <location>
        <begin position="118"/>
        <end position="289"/>
    </location>
</feature>
<dbReference type="Gramene" id="ABO98774">
    <property type="protein sequence ID" value="ABO98774"/>
    <property type="gene ID" value="OSTLU_17346"/>
</dbReference>
<dbReference type="Gene3D" id="1.10.150.20">
    <property type="entry name" value="5' to 3' exonuclease, C-terminal subdomain"/>
    <property type="match status" value="1"/>
</dbReference>
<sequence length="358" mass="38496">MSTTAARRKKSAAAAAEETMVDVEEDAGVTFAEEQSNIVSIDALQQSGVSATDIKKLRDAGFVTVRQLLMFPRKAIIAVKGFSDAKADKVLEGAVKLLPESEAGGFVTAAEDAERRKDVVHITSGAAAVDAILGGGFESRAITEIYGEWRCGKTQLCHTIAVTTQMPVEMGGGCAKVAWIDTENTFRGDRLVQIANRFGLDADAVLSNVMVARVDTVDQMMHALIAIGAKMAEEPFKLLVVDSIMAIFRVDYVARGELSERQQTLNQFLSRLRKIAEEFNVAVVLTNQVQSDPGGMAFAGVEPKKAIGGHVLAHASTIRLMVRKGRAEARVLKVLQGPTLKEDEAEFQITEGGVTGME</sequence>
<reference evidence="7 8" key="1">
    <citation type="journal article" date="2007" name="Proc. Natl. Acad. Sci. U.S.A.">
        <title>The tiny eukaryote Ostreococcus provides genomic insights into the paradox of plankton speciation.</title>
        <authorList>
            <person name="Palenik B."/>
            <person name="Grimwood J."/>
            <person name="Aerts A."/>
            <person name="Rouze P."/>
            <person name="Salamov A."/>
            <person name="Putnam N."/>
            <person name="Dupont C."/>
            <person name="Jorgensen R."/>
            <person name="Derelle E."/>
            <person name="Rombauts S."/>
            <person name="Zhou K."/>
            <person name="Otillar R."/>
            <person name="Merchant S.S."/>
            <person name="Podell S."/>
            <person name="Gaasterland T."/>
            <person name="Napoli C."/>
            <person name="Gendler K."/>
            <person name="Manuell A."/>
            <person name="Tai V."/>
            <person name="Vallon O."/>
            <person name="Piganeau G."/>
            <person name="Jancek S."/>
            <person name="Heijde M."/>
            <person name="Jabbari K."/>
            <person name="Bowler C."/>
            <person name="Lohr M."/>
            <person name="Robbens S."/>
            <person name="Werner G."/>
            <person name="Dubchak I."/>
            <person name="Pazour G.J."/>
            <person name="Ren Q."/>
            <person name="Paulsen I."/>
            <person name="Delwiche C."/>
            <person name="Schmutz J."/>
            <person name="Rokhsar D."/>
            <person name="Van de Peer Y."/>
            <person name="Moreau H."/>
            <person name="Grigoriev I.V."/>
        </authorList>
    </citation>
    <scope>NUCLEOTIDE SEQUENCE [LARGE SCALE GENOMIC DNA]</scope>
    <source>
        <strain evidence="7 8">CCE9901</strain>
    </source>
</reference>
<dbReference type="InterPro" id="IPR016467">
    <property type="entry name" value="DNA_recomb/repair_RecA-like"/>
</dbReference>
<dbReference type="Pfam" id="PF08423">
    <property type="entry name" value="Rad51"/>
    <property type="match status" value="1"/>
</dbReference>
<dbReference type="SUPFAM" id="SSF47794">
    <property type="entry name" value="Rad51 N-terminal domain-like"/>
    <property type="match status" value="1"/>
</dbReference>
<keyword evidence="3" id="KW-0238">DNA-binding</keyword>
<dbReference type="PROSITE" id="PS50163">
    <property type="entry name" value="RECA_3"/>
    <property type="match status" value="1"/>
</dbReference>
<evidence type="ECO:0000259" key="5">
    <source>
        <dbReference type="PROSITE" id="PS50162"/>
    </source>
</evidence>
<dbReference type="PANTHER" id="PTHR22942:SF30">
    <property type="entry name" value="MEIOTIC RECOMBINATION PROTEIN DMC1_LIM15 HOMOLOG"/>
    <property type="match status" value="1"/>
</dbReference>
<dbReference type="InterPro" id="IPR020587">
    <property type="entry name" value="RecA_monomer-monomer_interface"/>
</dbReference>
<dbReference type="GO" id="GO:0000794">
    <property type="term" value="C:condensed nuclear chromosome"/>
    <property type="evidence" value="ECO:0007669"/>
    <property type="project" value="TreeGrafter"/>
</dbReference>
<dbReference type="GO" id="GO:0003690">
    <property type="term" value="F:double-stranded DNA binding"/>
    <property type="evidence" value="ECO:0007669"/>
    <property type="project" value="TreeGrafter"/>
</dbReference>
<protein>
    <submittedName>
        <fullName evidence="7">Uncharacterized protein</fullName>
    </submittedName>
</protein>
<keyword evidence="8" id="KW-1185">Reference proteome</keyword>
<comment type="similarity">
    <text evidence="4">Belongs to the RecA family.</text>
</comment>
<dbReference type="NCBIfam" id="NF003301">
    <property type="entry name" value="PRK04301.1"/>
    <property type="match status" value="1"/>
</dbReference>
<dbReference type="InterPro" id="IPR003593">
    <property type="entry name" value="AAA+_ATPase"/>
</dbReference>
<dbReference type="GO" id="GO:0005524">
    <property type="term" value="F:ATP binding"/>
    <property type="evidence" value="ECO:0007669"/>
    <property type="project" value="UniProtKB-KW"/>
</dbReference>
<dbReference type="Gene3D" id="3.40.50.300">
    <property type="entry name" value="P-loop containing nucleotide triphosphate hydrolases"/>
    <property type="match status" value="1"/>
</dbReference>
<evidence type="ECO:0000256" key="4">
    <source>
        <dbReference type="RuleBase" id="RU003422"/>
    </source>
</evidence>
<dbReference type="STRING" id="436017.A4S4R7"/>
<dbReference type="EMBL" id="CP000591">
    <property type="protein sequence ID" value="ABO98774.1"/>
    <property type="molecule type" value="Genomic_DNA"/>
</dbReference>
<dbReference type="Proteomes" id="UP000001568">
    <property type="component" value="Chromosome 11"/>
</dbReference>
<dbReference type="KEGG" id="olu:OSTLU_17346"/>
<dbReference type="GO" id="GO:0000150">
    <property type="term" value="F:DNA strand exchange activity"/>
    <property type="evidence" value="ECO:0007669"/>
    <property type="project" value="TreeGrafter"/>
</dbReference>
<keyword evidence="1 4" id="KW-0547">Nucleotide-binding</keyword>
<dbReference type="InterPro" id="IPR013632">
    <property type="entry name" value="Rad51_C"/>
</dbReference>
<evidence type="ECO:0000313" key="7">
    <source>
        <dbReference type="EMBL" id="ABO98774.1"/>
    </source>
</evidence>
<dbReference type="PANTHER" id="PTHR22942">
    <property type="entry name" value="RECA/RAD51/RADA DNA STRAND-PAIRING FAMILY MEMBER"/>
    <property type="match status" value="1"/>
</dbReference>
<dbReference type="OrthoDB" id="10251254at2759"/>
<dbReference type="InterPro" id="IPR010995">
    <property type="entry name" value="DNA_repair_Rad51/TF_NusA_a-hlx"/>
</dbReference>
<proteinExistence type="inferred from homology"/>
<dbReference type="GO" id="GO:0007131">
    <property type="term" value="P:reciprocal meiotic recombination"/>
    <property type="evidence" value="ECO:0007669"/>
    <property type="project" value="TreeGrafter"/>
</dbReference>
<evidence type="ECO:0000256" key="3">
    <source>
        <dbReference type="ARBA" id="ARBA00023125"/>
    </source>
</evidence>
<dbReference type="GO" id="GO:0000730">
    <property type="term" value="P:DNA recombinase assembly"/>
    <property type="evidence" value="ECO:0007669"/>
    <property type="project" value="TreeGrafter"/>
</dbReference>
<dbReference type="PROSITE" id="PS50162">
    <property type="entry name" value="RECA_2"/>
    <property type="match status" value="1"/>
</dbReference>
<dbReference type="GO" id="GO:0006312">
    <property type="term" value="P:mitotic recombination"/>
    <property type="evidence" value="ECO:0007669"/>
    <property type="project" value="TreeGrafter"/>
</dbReference>